<evidence type="ECO:0000256" key="3">
    <source>
        <dbReference type="ARBA" id="ARBA00023125"/>
    </source>
</evidence>
<evidence type="ECO:0000256" key="2">
    <source>
        <dbReference type="ARBA" id="ARBA00023015"/>
    </source>
</evidence>
<dbReference type="OrthoDB" id="8587655at2"/>
<evidence type="ECO:0000259" key="5">
    <source>
        <dbReference type="PROSITE" id="PS50931"/>
    </source>
</evidence>
<dbReference type="PROSITE" id="PS50931">
    <property type="entry name" value="HTH_LYSR"/>
    <property type="match status" value="1"/>
</dbReference>
<dbReference type="SUPFAM" id="SSF53850">
    <property type="entry name" value="Periplasmic binding protein-like II"/>
    <property type="match status" value="1"/>
</dbReference>
<dbReference type="Pfam" id="PF03466">
    <property type="entry name" value="LysR_substrate"/>
    <property type="match status" value="1"/>
</dbReference>
<dbReference type="InterPro" id="IPR036388">
    <property type="entry name" value="WH-like_DNA-bd_sf"/>
</dbReference>
<keyword evidence="3 6" id="KW-0238">DNA-binding</keyword>
<dbReference type="InterPro" id="IPR036390">
    <property type="entry name" value="WH_DNA-bd_sf"/>
</dbReference>
<comment type="caution">
    <text evidence="6">The sequence shown here is derived from an EMBL/GenBank/DDBJ whole genome shotgun (WGS) entry which is preliminary data.</text>
</comment>
<dbReference type="CDD" id="cd05466">
    <property type="entry name" value="PBP2_LTTR_substrate"/>
    <property type="match status" value="1"/>
</dbReference>
<dbReference type="RefSeq" id="WP_110386419.1">
    <property type="nucleotide sequence ID" value="NZ_JACHVZ010000006.1"/>
</dbReference>
<dbReference type="GO" id="GO:0003700">
    <property type="term" value="F:DNA-binding transcription factor activity"/>
    <property type="evidence" value="ECO:0007669"/>
    <property type="project" value="InterPro"/>
</dbReference>
<proteinExistence type="inferred from homology"/>
<organism evidence="6 7">
    <name type="scientific">Paraburkholderia silvatlantica</name>
    <dbReference type="NCBI Taxonomy" id="321895"/>
    <lineage>
        <taxon>Bacteria</taxon>
        <taxon>Pseudomonadati</taxon>
        <taxon>Pseudomonadota</taxon>
        <taxon>Betaproteobacteria</taxon>
        <taxon>Burkholderiales</taxon>
        <taxon>Burkholderiaceae</taxon>
        <taxon>Paraburkholderia</taxon>
    </lineage>
</organism>
<dbReference type="FunFam" id="1.10.10.10:FF:000001">
    <property type="entry name" value="LysR family transcriptional regulator"/>
    <property type="match status" value="1"/>
</dbReference>
<feature type="domain" description="HTH lysR-type" evidence="5">
    <location>
        <begin position="6"/>
        <end position="63"/>
    </location>
</feature>
<sequence length="312" mass="34652">MIVGNIDLRMLRVFQAVVEAGGFSNAQVILNVSQSTISTQMAQLETRLGVTLCHRGRGGFSLTEEGEACYRHVVELFTAINTFQTHADALRGEFDGVLRVAFLDNVVTDPASPLRELFARFVGLPGNRVRLALEVLAPQDMERRLLDRSLDVAIGIFYGRLPELEYRPLYRETDSLVCARGHPLASIREPGALRAALPATRKVMRGFLGSLEFAQPESQAPSSDAVVTNVEAAVHLILTGGYIGFLPRHYSRTWIDCGELVELLPCHFLRHSEFSLVTRVTEIRQRTLQAFLNCVEPTYDSQTPSAKLRVAN</sequence>
<comment type="similarity">
    <text evidence="1">Belongs to the LysR transcriptional regulatory family.</text>
</comment>
<protein>
    <submittedName>
        <fullName evidence="6">DNA-binding transcriptional LysR family regulator</fullName>
    </submittedName>
</protein>
<dbReference type="Pfam" id="PF00126">
    <property type="entry name" value="HTH_1"/>
    <property type="match status" value="1"/>
</dbReference>
<evidence type="ECO:0000256" key="4">
    <source>
        <dbReference type="ARBA" id="ARBA00023163"/>
    </source>
</evidence>
<dbReference type="EMBL" id="QJSQ01000032">
    <property type="protein sequence ID" value="PYE15710.1"/>
    <property type="molecule type" value="Genomic_DNA"/>
</dbReference>
<accession>A0A2U1A6L9</accession>
<name>A0A2U1A6L9_9BURK</name>
<keyword evidence="4" id="KW-0804">Transcription</keyword>
<dbReference type="InterPro" id="IPR000847">
    <property type="entry name" value="LysR_HTH_N"/>
</dbReference>
<gene>
    <name evidence="6" type="ORF">C7410_13222</name>
</gene>
<dbReference type="GO" id="GO:0000976">
    <property type="term" value="F:transcription cis-regulatory region binding"/>
    <property type="evidence" value="ECO:0007669"/>
    <property type="project" value="TreeGrafter"/>
</dbReference>
<dbReference type="InterPro" id="IPR005119">
    <property type="entry name" value="LysR_subst-bd"/>
</dbReference>
<dbReference type="Gene3D" id="1.10.10.10">
    <property type="entry name" value="Winged helix-like DNA-binding domain superfamily/Winged helix DNA-binding domain"/>
    <property type="match status" value="1"/>
</dbReference>
<dbReference type="AlphaFoldDB" id="A0A2U1A6L9"/>
<evidence type="ECO:0000313" key="6">
    <source>
        <dbReference type="EMBL" id="PYE15710.1"/>
    </source>
</evidence>
<dbReference type="Proteomes" id="UP000247772">
    <property type="component" value="Unassembled WGS sequence"/>
</dbReference>
<dbReference type="PANTHER" id="PTHR30126:SF98">
    <property type="entry name" value="HTH-TYPE TRANSCRIPTIONAL ACTIVATOR BAUR"/>
    <property type="match status" value="1"/>
</dbReference>
<reference evidence="6 7" key="1">
    <citation type="submission" date="2018-06" db="EMBL/GenBank/DDBJ databases">
        <title>Genomic Encyclopedia of Type Strains, Phase IV (KMG-V): Genome sequencing to study the core and pangenomes of soil and plant-associated prokaryotes.</title>
        <authorList>
            <person name="Whitman W."/>
        </authorList>
    </citation>
    <scope>NUCLEOTIDE SEQUENCE [LARGE SCALE GENOMIC DNA]</scope>
    <source>
        <strain evidence="6 7">SRCL-318</strain>
    </source>
</reference>
<keyword evidence="2" id="KW-0805">Transcription regulation</keyword>
<evidence type="ECO:0000256" key="1">
    <source>
        <dbReference type="ARBA" id="ARBA00009437"/>
    </source>
</evidence>
<dbReference type="SUPFAM" id="SSF46785">
    <property type="entry name" value="Winged helix' DNA-binding domain"/>
    <property type="match status" value="1"/>
</dbReference>
<dbReference type="PANTHER" id="PTHR30126">
    <property type="entry name" value="HTH-TYPE TRANSCRIPTIONAL REGULATOR"/>
    <property type="match status" value="1"/>
</dbReference>
<evidence type="ECO:0000313" key="7">
    <source>
        <dbReference type="Proteomes" id="UP000247772"/>
    </source>
</evidence>
<dbReference type="Gene3D" id="3.40.190.290">
    <property type="match status" value="1"/>
</dbReference>